<keyword evidence="3 6" id="KW-0812">Transmembrane</keyword>
<name>A0ABT4MHD1_9NOCA</name>
<dbReference type="CDD" id="cd17319">
    <property type="entry name" value="MFS_ExuT_GudP_like"/>
    <property type="match status" value="1"/>
</dbReference>
<dbReference type="SUPFAM" id="SSF103473">
    <property type="entry name" value="MFS general substrate transporter"/>
    <property type="match status" value="1"/>
</dbReference>
<keyword evidence="4 6" id="KW-1133">Transmembrane helix</keyword>
<feature type="domain" description="Major facilitator superfamily (MFS) profile" evidence="7">
    <location>
        <begin position="15"/>
        <end position="421"/>
    </location>
</feature>
<reference evidence="8" key="1">
    <citation type="submission" date="2022-12" db="EMBL/GenBank/DDBJ databases">
        <authorList>
            <person name="Krivoruchko A.V."/>
            <person name="Elkin A."/>
        </authorList>
    </citation>
    <scope>NUCLEOTIDE SEQUENCE</scope>
    <source>
        <strain evidence="8">IEGM 1391</strain>
    </source>
</reference>
<feature type="transmembrane region" description="Helical" evidence="6">
    <location>
        <begin position="173"/>
        <end position="192"/>
    </location>
</feature>
<feature type="transmembrane region" description="Helical" evidence="6">
    <location>
        <begin position="242"/>
        <end position="263"/>
    </location>
</feature>
<feature type="transmembrane region" description="Helical" evidence="6">
    <location>
        <begin position="308"/>
        <end position="327"/>
    </location>
</feature>
<organism evidence="8 9">
    <name type="scientific">Rhodococcus ruber</name>
    <dbReference type="NCBI Taxonomy" id="1830"/>
    <lineage>
        <taxon>Bacteria</taxon>
        <taxon>Bacillati</taxon>
        <taxon>Actinomycetota</taxon>
        <taxon>Actinomycetes</taxon>
        <taxon>Mycobacteriales</taxon>
        <taxon>Nocardiaceae</taxon>
        <taxon>Rhodococcus</taxon>
    </lineage>
</organism>
<feature type="transmembrane region" description="Helical" evidence="6">
    <location>
        <begin position="396"/>
        <end position="414"/>
    </location>
</feature>
<dbReference type="InterPro" id="IPR020846">
    <property type="entry name" value="MFS_dom"/>
</dbReference>
<dbReference type="InterPro" id="IPR011701">
    <property type="entry name" value="MFS"/>
</dbReference>
<evidence type="ECO:0000256" key="1">
    <source>
        <dbReference type="ARBA" id="ARBA00004651"/>
    </source>
</evidence>
<dbReference type="PANTHER" id="PTHR43791">
    <property type="entry name" value="PERMEASE-RELATED"/>
    <property type="match status" value="1"/>
</dbReference>
<feature type="transmembrane region" description="Helical" evidence="6">
    <location>
        <begin position="333"/>
        <end position="351"/>
    </location>
</feature>
<protein>
    <submittedName>
        <fullName evidence="8">MFS transporter</fullName>
    </submittedName>
</protein>
<evidence type="ECO:0000256" key="3">
    <source>
        <dbReference type="ARBA" id="ARBA00022692"/>
    </source>
</evidence>
<feature type="transmembrane region" description="Helical" evidence="6">
    <location>
        <begin position="363"/>
        <end position="384"/>
    </location>
</feature>
<feature type="transmembrane region" description="Helical" evidence="6">
    <location>
        <begin position="12"/>
        <end position="28"/>
    </location>
</feature>
<dbReference type="PANTHER" id="PTHR43791:SF30">
    <property type="entry name" value="INNER MEMBRANE TRANSPORT PROTEIN RHMT"/>
    <property type="match status" value="1"/>
</dbReference>
<dbReference type="Pfam" id="PF07690">
    <property type="entry name" value="MFS_1"/>
    <property type="match status" value="1"/>
</dbReference>
<dbReference type="PROSITE" id="PS50850">
    <property type="entry name" value="MFS"/>
    <property type="match status" value="1"/>
</dbReference>
<dbReference type="InterPro" id="IPR036259">
    <property type="entry name" value="MFS_trans_sf"/>
</dbReference>
<dbReference type="Gene3D" id="1.20.1250.20">
    <property type="entry name" value="MFS general substrate transporter like domains"/>
    <property type="match status" value="2"/>
</dbReference>
<feature type="transmembrane region" description="Helical" evidence="6">
    <location>
        <begin position="275"/>
        <end position="296"/>
    </location>
</feature>
<keyword evidence="2" id="KW-0813">Transport</keyword>
<evidence type="ECO:0000256" key="5">
    <source>
        <dbReference type="ARBA" id="ARBA00023136"/>
    </source>
</evidence>
<feature type="transmembrane region" description="Helical" evidence="6">
    <location>
        <begin position="105"/>
        <end position="127"/>
    </location>
</feature>
<dbReference type="RefSeq" id="WP_269606268.1">
    <property type="nucleotide sequence ID" value="NZ_JAPWIJ010000006.1"/>
</dbReference>
<evidence type="ECO:0000313" key="8">
    <source>
        <dbReference type="EMBL" id="MCZ4520218.1"/>
    </source>
</evidence>
<accession>A0ABT4MHD1</accession>
<comment type="caution">
    <text evidence="8">The sequence shown here is derived from an EMBL/GenBank/DDBJ whole genome shotgun (WGS) entry which is preliminary data.</text>
</comment>
<keyword evidence="9" id="KW-1185">Reference proteome</keyword>
<feature type="transmembrane region" description="Helical" evidence="6">
    <location>
        <begin position="139"/>
        <end position="161"/>
    </location>
</feature>
<comment type="subcellular location">
    <subcellularLocation>
        <location evidence="1">Cell membrane</location>
        <topology evidence="1">Multi-pass membrane protein</topology>
    </subcellularLocation>
</comment>
<evidence type="ECO:0000259" key="7">
    <source>
        <dbReference type="PROSITE" id="PS50850"/>
    </source>
</evidence>
<feature type="transmembrane region" description="Helical" evidence="6">
    <location>
        <begin position="48"/>
        <end position="64"/>
    </location>
</feature>
<evidence type="ECO:0000256" key="4">
    <source>
        <dbReference type="ARBA" id="ARBA00022989"/>
    </source>
</evidence>
<dbReference type="EMBL" id="JAPWIJ010000006">
    <property type="protein sequence ID" value="MCZ4520218.1"/>
    <property type="molecule type" value="Genomic_DNA"/>
</dbReference>
<evidence type="ECO:0000256" key="6">
    <source>
        <dbReference type="SAM" id="Phobius"/>
    </source>
</evidence>
<keyword evidence="5 6" id="KW-0472">Membrane</keyword>
<gene>
    <name evidence="8" type="ORF">O4220_17030</name>
</gene>
<sequence>MRSPETITKVVFRRLMPLLVIVYVIAFIDRTNIGMAKDRLEIDLGLSATAYGIGAGLFFLTYALSEIPSNLIMHKVGARFWFTRIMITWGLLSMSMALIQGEMSFYILRMLLGIAEAGLFPGVMFYLTQWFPIKDRARAIGLFLLGVVIAQIVGSPLGGLLLMLDGLGGLHGWQWMFIIEGIPAVLLSVVVWKTLPNRPTEATFLSPEEGKDLEARIKAEEDSGADSAGNSSFRDVLRDKQILLVVGIYFAHQIAIYSLSFFLPSLIGTYGDLTTFEIGLLAAIPWIFAGIGAIFMPRFATKAGRSRIIAAVAMLGIAVGFSIGAVSGAVLGLIGFCLAAFSFYAIQPILFTFPATRMSGKRLAFGLAFINTIGLTGGFVGPYVMGFFEDATGNKFSGLFFVAAMCTVGALLSLKLRMGTEDPSKAAVAAH</sequence>
<dbReference type="Proteomes" id="UP001081071">
    <property type="component" value="Unassembled WGS sequence"/>
</dbReference>
<evidence type="ECO:0000313" key="9">
    <source>
        <dbReference type="Proteomes" id="UP001081071"/>
    </source>
</evidence>
<proteinExistence type="predicted"/>
<feature type="transmembrane region" description="Helical" evidence="6">
    <location>
        <begin position="76"/>
        <end position="99"/>
    </location>
</feature>
<evidence type="ECO:0000256" key="2">
    <source>
        <dbReference type="ARBA" id="ARBA00022448"/>
    </source>
</evidence>